<proteinExistence type="predicted"/>
<dbReference type="AlphaFoldDB" id="A0A5C3KN52"/>
<feature type="compositionally biased region" description="Gly residues" evidence="1">
    <location>
        <begin position="23"/>
        <end position="32"/>
    </location>
</feature>
<sequence>MPNPNVRIKIRGSPVGLFPGRMKNGGHGGIFPGKGDRRTRRPHRRLGRPRPPLLRPPAKWWDRCLATTLTERRKSREAGLCTVARQHRGRCERLLSGARAHARTQLLCSPHGWRETFQPPALFALLLSPHILHVLHTAPRELGNLDFSITEGDSKCFNTLKAMLPAVRKFAAGLTKKKRGAAAGAGGAGDDAGD</sequence>
<name>A0A5C3KN52_COPMA</name>
<protein>
    <submittedName>
        <fullName evidence="2">Uncharacterized protein</fullName>
    </submittedName>
</protein>
<reference evidence="2 3" key="1">
    <citation type="journal article" date="2019" name="Nat. Ecol. Evol.">
        <title>Megaphylogeny resolves global patterns of mushroom evolution.</title>
        <authorList>
            <person name="Varga T."/>
            <person name="Krizsan K."/>
            <person name="Foldi C."/>
            <person name="Dima B."/>
            <person name="Sanchez-Garcia M."/>
            <person name="Sanchez-Ramirez S."/>
            <person name="Szollosi G.J."/>
            <person name="Szarkandi J.G."/>
            <person name="Papp V."/>
            <person name="Albert L."/>
            <person name="Andreopoulos W."/>
            <person name="Angelini C."/>
            <person name="Antonin V."/>
            <person name="Barry K.W."/>
            <person name="Bougher N.L."/>
            <person name="Buchanan P."/>
            <person name="Buyck B."/>
            <person name="Bense V."/>
            <person name="Catcheside P."/>
            <person name="Chovatia M."/>
            <person name="Cooper J."/>
            <person name="Damon W."/>
            <person name="Desjardin D."/>
            <person name="Finy P."/>
            <person name="Geml J."/>
            <person name="Haridas S."/>
            <person name="Hughes K."/>
            <person name="Justo A."/>
            <person name="Karasinski D."/>
            <person name="Kautmanova I."/>
            <person name="Kiss B."/>
            <person name="Kocsube S."/>
            <person name="Kotiranta H."/>
            <person name="LaButti K.M."/>
            <person name="Lechner B.E."/>
            <person name="Liimatainen K."/>
            <person name="Lipzen A."/>
            <person name="Lukacs Z."/>
            <person name="Mihaltcheva S."/>
            <person name="Morgado L.N."/>
            <person name="Niskanen T."/>
            <person name="Noordeloos M.E."/>
            <person name="Ohm R.A."/>
            <person name="Ortiz-Santana B."/>
            <person name="Ovrebo C."/>
            <person name="Racz N."/>
            <person name="Riley R."/>
            <person name="Savchenko A."/>
            <person name="Shiryaev A."/>
            <person name="Soop K."/>
            <person name="Spirin V."/>
            <person name="Szebenyi C."/>
            <person name="Tomsovsky M."/>
            <person name="Tulloss R.E."/>
            <person name="Uehling J."/>
            <person name="Grigoriev I.V."/>
            <person name="Vagvolgyi C."/>
            <person name="Papp T."/>
            <person name="Martin F.M."/>
            <person name="Miettinen O."/>
            <person name="Hibbett D.S."/>
            <person name="Nagy L.G."/>
        </authorList>
    </citation>
    <scope>NUCLEOTIDE SEQUENCE [LARGE SCALE GENOMIC DNA]</scope>
    <source>
        <strain evidence="2 3">CBS 121175</strain>
    </source>
</reference>
<evidence type="ECO:0000313" key="2">
    <source>
        <dbReference type="EMBL" id="TFK21901.1"/>
    </source>
</evidence>
<evidence type="ECO:0000313" key="3">
    <source>
        <dbReference type="Proteomes" id="UP000307440"/>
    </source>
</evidence>
<dbReference type="EMBL" id="ML210255">
    <property type="protein sequence ID" value="TFK21901.1"/>
    <property type="molecule type" value="Genomic_DNA"/>
</dbReference>
<feature type="compositionally biased region" description="Basic residues" evidence="1">
    <location>
        <begin position="37"/>
        <end position="48"/>
    </location>
</feature>
<gene>
    <name evidence="2" type="ORF">FA15DRAFT_657956</name>
</gene>
<accession>A0A5C3KN52</accession>
<evidence type="ECO:0000256" key="1">
    <source>
        <dbReference type="SAM" id="MobiDB-lite"/>
    </source>
</evidence>
<feature type="region of interest" description="Disordered" evidence="1">
    <location>
        <begin position="14"/>
        <end position="53"/>
    </location>
</feature>
<keyword evidence="3" id="KW-1185">Reference proteome</keyword>
<organism evidence="2 3">
    <name type="scientific">Coprinopsis marcescibilis</name>
    <name type="common">Agaric fungus</name>
    <name type="synonym">Psathyrella marcescibilis</name>
    <dbReference type="NCBI Taxonomy" id="230819"/>
    <lineage>
        <taxon>Eukaryota</taxon>
        <taxon>Fungi</taxon>
        <taxon>Dikarya</taxon>
        <taxon>Basidiomycota</taxon>
        <taxon>Agaricomycotina</taxon>
        <taxon>Agaricomycetes</taxon>
        <taxon>Agaricomycetidae</taxon>
        <taxon>Agaricales</taxon>
        <taxon>Agaricineae</taxon>
        <taxon>Psathyrellaceae</taxon>
        <taxon>Coprinopsis</taxon>
    </lineage>
</organism>
<dbReference type="Proteomes" id="UP000307440">
    <property type="component" value="Unassembled WGS sequence"/>
</dbReference>